<dbReference type="EMBL" id="UINC01002453">
    <property type="protein sequence ID" value="SUZ96830.1"/>
    <property type="molecule type" value="Genomic_DNA"/>
</dbReference>
<dbReference type="AlphaFoldDB" id="A0A381RYA9"/>
<reference evidence="1" key="1">
    <citation type="submission" date="2018-05" db="EMBL/GenBank/DDBJ databases">
        <authorList>
            <person name="Lanie J.A."/>
            <person name="Ng W.-L."/>
            <person name="Kazmierczak K.M."/>
            <person name="Andrzejewski T.M."/>
            <person name="Davidsen T.M."/>
            <person name="Wayne K.J."/>
            <person name="Tettelin H."/>
            <person name="Glass J.I."/>
            <person name="Rusch D."/>
            <person name="Podicherti R."/>
            <person name="Tsui H.-C.T."/>
            <person name="Winkler M.E."/>
        </authorList>
    </citation>
    <scope>NUCLEOTIDE SEQUENCE</scope>
</reference>
<organism evidence="1">
    <name type="scientific">marine metagenome</name>
    <dbReference type="NCBI Taxonomy" id="408172"/>
    <lineage>
        <taxon>unclassified sequences</taxon>
        <taxon>metagenomes</taxon>
        <taxon>ecological metagenomes</taxon>
    </lineage>
</organism>
<feature type="non-terminal residue" evidence="1">
    <location>
        <position position="187"/>
    </location>
</feature>
<proteinExistence type="predicted"/>
<gene>
    <name evidence="1" type="ORF">METZ01_LOCUS49684</name>
</gene>
<accession>A0A381RYA9</accession>
<sequence>MRLCISPILLLFFLSILLSDDKTYHLDHAARVEFPVKIWSAGDTSGVSDCWGYVDKEGNDYAIVGVLDGTAIVRVQDLKVITTISGPEYGDMYYHRDMMTYGDHLYVCHEMTGTNQGVNIIDLSPLPDSVRYVKSYDNLDYAGSYATTSHNLFVDEATATLYLVRASYDGFRVVSLDDPENLKEIGV</sequence>
<name>A0A381RYA9_9ZZZZ</name>
<protein>
    <submittedName>
        <fullName evidence="1">Uncharacterized protein</fullName>
    </submittedName>
</protein>
<evidence type="ECO:0000313" key="1">
    <source>
        <dbReference type="EMBL" id="SUZ96830.1"/>
    </source>
</evidence>